<dbReference type="PIRSF" id="PIRSF002181">
    <property type="entry name" value="Ribosomal_L13"/>
    <property type="match status" value="1"/>
</dbReference>
<dbReference type="SUPFAM" id="SSF52161">
    <property type="entry name" value="Ribosomal protein L13"/>
    <property type="match status" value="1"/>
</dbReference>
<dbReference type="NCBIfam" id="TIGR01066">
    <property type="entry name" value="rplM_bact"/>
    <property type="match status" value="1"/>
</dbReference>
<dbReference type="GO" id="GO:0022625">
    <property type="term" value="C:cytosolic large ribosomal subunit"/>
    <property type="evidence" value="ECO:0007669"/>
    <property type="project" value="TreeGrafter"/>
</dbReference>
<dbReference type="HAMAP" id="MF_01366">
    <property type="entry name" value="Ribosomal_uL13"/>
    <property type="match status" value="1"/>
</dbReference>
<proteinExistence type="inferred from homology"/>
<comment type="similarity">
    <text evidence="1 4">Belongs to the universal ribosomal protein uL13 family.</text>
</comment>
<reference evidence="5" key="1">
    <citation type="submission" date="2020-10" db="EMBL/GenBank/DDBJ databases">
        <authorList>
            <person name="Gilroy R."/>
        </authorList>
    </citation>
    <scope>NUCLEOTIDE SEQUENCE</scope>
    <source>
        <strain evidence="5">CHK189-12415</strain>
    </source>
</reference>
<dbReference type="PANTHER" id="PTHR11545">
    <property type="entry name" value="RIBOSOMAL PROTEIN L13"/>
    <property type="match status" value="1"/>
</dbReference>
<dbReference type="Pfam" id="PF00572">
    <property type="entry name" value="Ribosomal_L13"/>
    <property type="match status" value="1"/>
</dbReference>
<dbReference type="InterPro" id="IPR005822">
    <property type="entry name" value="Ribosomal_uL13"/>
</dbReference>
<dbReference type="GO" id="GO:0017148">
    <property type="term" value="P:negative regulation of translation"/>
    <property type="evidence" value="ECO:0007669"/>
    <property type="project" value="TreeGrafter"/>
</dbReference>
<accession>A0A9D1DZ18</accession>
<dbReference type="Gene3D" id="3.90.1180.10">
    <property type="entry name" value="Ribosomal protein L13"/>
    <property type="match status" value="1"/>
</dbReference>
<evidence type="ECO:0000256" key="2">
    <source>
        <dbReference type="ARBA" id="ARBA00022980"/>
    </source>
</evidence>
<comment type="caution">
    <text evidence="5">The sequence shown here is derived from an EMBL/GenBank/DDBJ whole genome shotgun (WGS) entry which is preliminary data.</text>
</comment>
<dbReference type="AlphaFoldDB" id="A0A9D1DZ18"/>
<dbReference type="InterPro" id="IPR036899">
    <property type="entry name" value="Ribosomal_uL13_sf"/>
</dbReference>
<dbReference type="GO" id="GO:0003735">
    <property type="term" value="F:structural constituent of ribosome"/>
    <property type="evidence" value="ECO:0007669"/>
    <property type="project" value="InterPro"/>
</dbReference>
<gene>
    <name evidence="4 5" type="primary">rplM</name>
    <name evidence="5" type="ORF">IAB37_08405</name>
</gene>
<dbReference type="GO" id="GO:0003729">
    <property type="term" value="F:mRNA binding"/>
    <property type="evidence" value="ECO:0007669"/>
    <property type="project" value="TreeGrafter"/>
</dbReference>
<evidence type="ECO:0000313" key="5">
    <source>
        <dbReference type="EMBL" id="HIR61578.1"/>
    </source>
</evidence>
<comment type="subunit">
    <text evidence="4">Part of the 50S ribosomal subunit.</text>
</comment>
<reference evidence="5" key="2">
    <citation type="journal article" date="2021" name="PeerJ">
        <title>Extensive microbial diversity within the chicken gut microbiome revealed by metagenomics and culture.</title>
        <authorList>
            <person name="Gilroy R."/>
            <person name="Ravi A."/>
            <person name="Getino M."/>
            <person name="Pursley I."/>
            <person name="Horton D.L."/>
            <person name="Alikhan N.F."/>
            <person name="Baker D."/>
            <person name="Gharbi K."/>
            <person name="Hall N."/>
            <person name="Watson M."/>
            <person name="Adriaenssens E.M."/>
            <person name="Foster-Nyarko E."/>
            <person name="Jarju S."/>
            <person name="Secka A."/>
            <person name="Antonio M."/>
            <person name="Oren A."/>
            <person name="Chaudhuri R.R."/>
            <person name="La Ragione R."/>
            <person name="Hildebrand F."/>
            <person name="Pallen M.J."/>
        </authorList>
    </citation>
    <scope>NUCLEOTIDE SEQUENCE</scope>
    <source>
        <strain evidence="5">CHK189-12415</strain>
    </source>
</reference>
<evidence type="ECO:0000256" key="3">
    <source>
        <dbReference type="ARBA" id="ARBA00023274"/>
    </source>
</evidence>
<protein>
    <recommendedName>
        <fullName evidence="4">Large ribosomal subunit protein uL13</fullName>
    </recommendedName>
</protein>
<name>A0A9D1DZ18_9FIRM</name>
<dbReference type="EMBL" id="DVHA01000274">
    <property type="protein sequence ID" value="HIR61578.1"/>
    <property type="molecule type" value="Genomic_DNA"/>
</dbReference>
<dbReference type="Proteomes" id="UP000824241">
    <property type="component" value="Unassembled WGS sequence"/>
</dbReference>
<sequence length="138" mass="15570">MPKAAEISRKWYVIDAEGKPLGRVAAQAAALLRGKHKTTFTPHVDCGDFVIIVNCDKAVLTGKKLEKKYLRWHTGWIGHLKEIQYATLMQKNPEKAMQVAVNGMIPDTVIGRNERRRLHVYAGSEHPHAAQKPESYEL</sequence>
<dbReference type="CDD" id="cd00392">
    <property type="entry name" value="Ribosomal_L13"/>
    <property type="match status" value="1"/>
</dbReference>
<organism evidence="5 6">
    <name type="scientific">Candidatus Faecivivens stercoravium</name>
    <dbReference type="NCBI Taxonomy" id="2840803"/>
    <lineage>
        <taxon>Bacteria</taxon>
        <taxon>Bacillati</taxon>
        <taxon>Bacillota</taxon>
        <taxon>Clostridia</taxon>
        <taxon>Eubacteriales</taxon>
        <taxon>Oscillospiraceae</taxon>
        <taxon>Oscillospiraceae incertae sedis</taxon>
        <taxon>Candidatus Faecivivens</taxon>
    </lineage>
</organism>
<evidence type="ECO:0000256" key="1">
    <source>
        <dbReference type="ARBA" id="ARBA00006227"/>
    </source>
</evidence>
<comment type="function">
    <text evidence="4">This protein is one of the early assembly proteins of the 50S ribosomal subunit, although it is not seen to bind rRNA by itself. It is important during the early stages of 50S assembly.</text>
</comment>
<evidence type="ECO:0000313" key="6">
    <source>
        <dbReference type="Proteomes" id="UP000824241"/>
    </source>
</evidence>
<evidence type="ECO:0000256" key="4">
    <source>
        <dbReference type="HAMAP-Rule" id="MF_01366"/>
    </source>
</evidence>
<keyword evidence="3 4" id="KW-0687">Ribonucleoprotein</keyword>
<dbReference type="GO" id="GO:0006412">
    <property type="term" value="P:translation"/>
    <property type="evidence" value="ECO:0007669"/>
    <property type="project" value="UniProtKB-UniRule"/>
</dbReference>
<dbReference type="PANTHER" id="PTHR11545:SF2">
    <property type="entry name" value="LARGE RIBOSOMAL SUBUNIT PROTEIN UL13M"/>
    <property type="match status" value="1"/>
</dbReference>
<dbReference type="InterPro" id="IPR005823">
    <property type="entry name" value="Ribosomal_uL13_bac-type"/>
</dbReference>
<keyword evidence="2 4" id="KW-0689">Ribosomal protein</keyword>